<proteinExistence type="inferred from homology"/>
<keyword evidence="6 7" id="KW-0472">Membrane</keyword>
<dbReference type="AlphaFoldDB" id="A0A4Q9FI25"/>
<evidence type="ECO:0000313" key="10">
    <source>
        <dbReference type="Proteomes" id="UP000291142"/>
    </source>
</evidence>
<evidence type="ECO:0000256" key="2">
    <source>
        <dbReference type="ARBA" id="ARBA00009045"/>
    </source>
</evidence>
<evidence type="ECO:0000256" key="3">
    <source>
        <dbReference type="ARBA" id="ARBA00022692"/>
    </source>
</evidence>
<evidence type="ECO:0000313" key="9">
    <source>
        <dbReference type="EMBL" id="TBN04712.1"/>
    </source>
</evidence>
<dbReference type="GO" id="GO:0016020">
    <property type="term" value="C:membrane"/>
    <property type="evidence" value="ECO:0007669"/>
    <property type="project" value="UniProtKB-SubCell"/>
</dbReference>
<comment type="subcellular location">
    <subcellularLocation>
        <location evidence="1">Membrane</location>
        <topology evidence="1">Multi-pass membrane protein</topology>
    </subcellularLocation>
</comment>
<dbReference type="RefSeq" id="WP_130963381.1">
    <property type="nucleotide sequence ID" value="NZ_SIRT01000003.1"/>
</dbReference>
<feature type="transmembrane region" description="Helical" evidence="7">
    <location>
        <begin position="12"/>
        <end position="34"/>
    </location>
</feature>
<keyword evidence="10" id="KW-1185">Reference proteome</keyword>
<keyword evidence="3 7" id="KW-0812">Transmembrane</keyword>
<dbReference type="InterPro" id="IPR035952">
    <property type="entry name" value="Rhomboid-like_sf"/>
</dbReference>
<evidence type="ECO:0000256" key="6">
    <source>
        <dbReference type="ARBA" id="ARBA00023136"/>
    </source>
</evidence>
<organism evidence="9 10">
    <name type="scientific">Hyunsoonleella flava</name>
    <dbReference type="NCBI Taxonomy" id="2527939"/>
    <lineage>
        <taxon>Bacteria</taxon>
        <taxon>Pseudomonadati</taxon>
        <taxon>Bacteroidota</taxon>
        <taxon>Flavobacteriia</taxon>
        <taxon>Flavobacteriales</taxon>
        <taxon>Flavobacteriaceae</taxon>
    </lineage>
</organism>
<keyword evidence="5 7" id="KW-1133">Transmembrane helix</keyword>
<evidence type="ECO:0000256" key="1">
    <source>
        <dbReference type="ARBA" id="ARBA00004141"/>
    </source>
</evidence>
<feature type="transmembrane region" description="Helical" evidence="7">
    <location>
        <begin position="218"/>
        <end position="237"/>
    </location>
</feature>
<sequence length="248" mass="27810">MMRITDTVKHLIIINVIMFVGTIAIGNDLFSNWFTMYFPKNPAFQPWQIVTHMFMHGGLMHLALNMFGLWMFGSPVEQALGSKRFLFIYFSAGLGALALQLGEYYFRFLPTFNELVTSGYTESELIKSLSSGVPPTGVSRVQFEQLEDIFQIFNTGMVGASGCLMGIIAAFGIMNPNAELMLIFLPIPVKAKYFIPGILILETFLGLSGQSIFGGVNIAHFAHVGGAITGAIIMWYWKKTQFNRNRWY</sequence>
<feature type="transmembrane region" description="Helical" evidence="7">
    <location>
        <begin position="54"/>
        <end position="73"/>
    </location>
</feature>
<protein>
    <submittedName>
        <fullName evidence="9">Rhomboid family intramembrane serine protease</fullName>
    </submittedName>
</protein>
<name>A0A4Q9FI25_9FLAO</name>
<dbReference type="OrthoDB" id="9807874at2"/>
<dbReference type="PANTHER" id="PTHR43731:SF14">
    <property type="entry name" value="PRESENILIN-ASSOCIATED RHOMBOID-LIKE PROTEIN, MITOCHONDRIAL"/>
    <property type="match status" value="1"/>
</dbReference>
<accession>A0A4Q9FI25</accession>
<reference evidence="9 10" key="1">
    <citation type="submission" date="2019-02" db="EMBL/GenBank/DDBJ databases">
        <title>Hyunsoonleella sp., isolated from marine sediment.</title>
        <authorList>
            <person name="Liu B.-T."/>
        </authorList>
    </citation>
    <scope>NUCLEOTIDE SEQUENCE [LARGE SCALE GENOMIC DNA]</scope>
    <source>
        <strain evidence="9 10">T58</strain>
    </source>
</reference>
<dbReference type="GO" id="GO:0006508">
    <property type="term" value="P:proteolysis"/>
    <property type="evidence" value="ECO:0007669"/>
    <property type="project" value="UniProtKB-KW"/>
</dbReference>
<dbReference type="SUPFAM" id="SSF144091">
    <property type="entry name" value="Rhomboid-like"/>
    <property type="match status" value="1"/>
</dbReference>
<feature type="domain" description="Peptidase S54 rhomboid" evidence="8">
    <location>
        <begin position="45"/>
        <end position="100"/>
    </location>
</feature>
<feature type="transmembrane region" description="Helical" evidence="7">
    <location>
        <begin position="149"/>
        <end position="173"/>
    </location>
</feature>
<keyword evidence="9" id="KW-0645">Protease</keyword>
<dbReference type="Pfam" id="PF01694">
    <property type="entry name" value="Rhomboid"/>
    <property type="match status" value="2"/>
</dbReference>
<evidence type="ECO:0000256" key="7">
    <source>
        <dbReference type="SAM" id="Phobius"/>
    </source>
</evidence>
<comment type="similarity">
    <text evidence="2">Belongs to the peptidase S54 family.</text>
</comment>
<feature type="domain" description="Peptidase S54 rhomboid" evidence="8">
    <location>
        <begin position="156"/>
        <end position="236"/>
    </location>
</feature>
<dbReference type="Proteomes" id="UP000291142">
    <property type="component" value="Unassembled WGS sequence"/>
</dbReference>
<feature type="transmembrane region" description="Helical" evidence="7">
    <location>
        <begin position="85"/>
        <end position="106"/>
    </location>
</feature>
<gene>
    <name evidence="9" type="ORF">EYD45_05470</name>
</gene>
<evidence type="ECO:0000259" key="8">
    <source>
        <dbReference type="Pfam" id="PF01694"/>
    </source>
</evidence>
<comment type="caution">
    <text evidence="9">The sequence shown here is derived from an EMBL/GenBank/DDBJ whole genome shotgun (WGS) entry which is preliminary data.</text>
</comment>
<dbReference type="Gene3D" id="1.20.1540.10">
    <property type="entry name" value="Rhomboid-like"/>
    <property type="match status" value="1"/>
</dbReference>
<dbReference type="GO" id="GO:0004252">
    <property type="term" value="F:serine-type endopeptidase activity"/>
    <property type="evidence" value="ECO:0007669"/>
    <property type="project" value="InterPro"/>
</dbReference>
<evidence type="ECO:0000256" key="4">
    <source>
        <dbReference type="ARBA" id="ARBA00022801"/>
    </source>
</evidence>
<dbReference type="InterPro" id="IPR022764">
    <property type="entry name" value="Peptidase_S54_rhomboid_dom"/>
</dbReference>
<dbReference type="PANTHER" id="PTHR43731">
    <property type="entry name" value="RHOMBOID PROTEASE"/>
    <property type="match status" value="1"/>
</dbReference>
<evidence type="ECO:0000256" key="5">
    <source>
        <dbReference type="ARBA" id="ARBA00022989"/>
    </source>
</evidence>
<keyword evidence="4" id="KW-0378">Hydrolase</keyword>
<dbReference type="EMBL" id="SIRT01000003">
    <property type="protein sequence ID" value="TBN04712.1"/>
    <property type="molecule type" value="Genomic_DNA"/>
</dbReference>
<dbReference type="InterPro" id="IPR050925">
    <property type="entry name" value="Rhomboid_protease_S54"/>
</dbReference>